<dbReference type="InterPro" id="IPR005162">
    <property type="entry name" value="Retrotrans_gag_dom"/>
</dbReference>
<dbReference type="AlphaFoldDB" id="B9SNM0"/>
<dbReference type="eggNOG" id="ENOG502SS98">
    <property type="taxonomic scope" value="Eukaryota"/>
</dbReference>
<proteinExistence type="predicted"/>
<accession>B9SNM0</accession>
<feature type="domain" description="Retrotransposon gag" evidence="1">
    <location>
        <begin position="183"/>
        <end position="247"/>
    </location>
</feature>
<dbReference type="EMBL" id="EQ974049">
    <property type="protein sequence ID" value="EEF34791.1"/>
    <property type="molecule type" value="Genomic_DNA"/>
</dbReference>
<dbReference type="Proteomes" id="UP000008311">
    <property type="component" value="Unassembled WGS sequence"/>
</dbReference>
<evidence type="ECO:0000259" key="1">
    <source>
        <dbReference type="Pfam" id="PF03732"/>
    </source>
</evidence>
<organism evidence="2 3">
    <name type="scientific">Ricinus communis</name>
    <name type="common">Castor bean</name>
    <dbReference type="NCBI Taxonomy" id="3988"/>
    <lineage>
        <taxon>Eukaryota</taxon>
        <taxon>Viridiplantae</taxon>
        <taxon>Streptophyta</taxon>
        <taxon>Embryophyta</taxon>
        <taxon>Tracheophyta</taxon>
        <taxon>Spermatophyta</taxon>
        <taxon>Magnoliopsida</taxon>
        <taxon>eudicotyledons</taxon>
        <taxon>Gunneridae</taxon>
        <taxon>Pentapetalae</taxon>
        <taxon>rosids</taxon>
        <taxon>fabids</taxon>
        <taxon>Malpighiales</taxon>
        <taxon>Euphorbiaceae</taxon>
        <taxon>Acalyphoideae</taxon>
        <taxon>Acalypheae</taxon>
        <taxon>Ricinus</taxon>
    </lineage>
</organism>
<reference evidence="3" key="1">
    <citation type="journal article" date="2010" name="Nat. Biotechnol.">
        <title>Draft genome sequence of the oilseed species Ricinus communis.</title>
        <authorList>
            <person name="Chan A.P."/>
            <person name="Crabtree J."/>
            <person name="Zhao Q."/>
            <person name="Lorenzi H."/>
            <person name="Orvis J."/>
            <person name="Puiu D."/>
            <person name="Melake-Berhan A."/>
            <person name="Jones K.M."/>
            <person name="Redman J."/>
            <person name="Chen G."/>
            <person name="Cahoon E.B."/>
            <person name="Gedil M."/>
            <person name="Stanke M."/>
            <person name="Haas B.J."/>
            <person name="Wortman J.R."/>
            <person name="Fraser-Liggett C.M."/>
            <person name="Ravel J."/>
            <person name="Rabinowicz P.D."/>
        </authorList>
    </citation>
    <scope>NUCLEOTIDE SEQUENCE [LARGE SCALE GENOMIC DNA]</scope>
    <source>
        <strain evidence="3">cv. Hale</strain>
    </source>
</reference>
<dbReference type="InParanoid" id="B9SNM0"/>
<gene>
    <name evidence="2" type="ORF">RCOM_1758780</name>
</gene>
<dbReference type="Pfam" id="PF03732">
    <property type="entry name" value="Retrotrans_gag"/>
    <property type="match status" value="1"/>
</dbReference>
<protein>
    <recommendedName>
        <fullName evidence="1">Retrotransposon gag domain-containing protein</fullName>
    </recommendedName>
</protein>
<evidence type="ECO:0000313" key="2">
    <source>
        <dbReference type="EMBL" id="EEF34791.1"/>
    </source>
</evidence>
<evidence type="ECO:0000313" key="3">
    <source>
        <dbReference type="Proteomes" id="UP000008311"/>
    </source>
</evidence>
<sequence>MVVSEHTRSQDLKQIEESLKAMVTEILTENNKKQEEMVTEMINKQSELMGQQQNTIVNELKALLLSSHPAPTFPTPINPTVLPNPPFINLSSSQTIPTAIPTPTYIDLSQPTIHTQAAIGNGYQMATRFTKIESPTFNGEDLEGWLFKCERFFQIDYTLLMARMKLASIHMEGRALNKLGEPPWEEYVLALKGRFGEKAYEDPMADLKGLIQTGTLQEYMESFEVLSHKVTLSEDYSLSCFLSGLKEEIRIPLRMLGPKSLQQAYALARMQDSYLSATKTIKPIIINPKQPVIPTQILSPSPNLHPQTLNHHYYPHLTLPKE</sequence>
<keyword evidence="3" id="KW-1185">Reference proteome</keyword>
<name>B9SNM0_RICCO</name>